<dbReference type="OrthoDB" id="9153631at2"/>
<name>A0A508TX67_9BRAD</name>
<evidence type="ECO:0000313" key="2">
    <source>
        <dbReference type="EMBL" id="VIO79001.1"/>
    </source>
</evidence>
<dbReference type="AlphaFoldDB" id="A0A508TX67"/>
<dbReference type="Proteomes" id="UP000328092">
    <property type="component" value="Unassembled WGS sequence"/>
</dbReference>
<evidence type="ECO:0000313" key="3">
    <source>
        <dbReference type="Proteomes" id="UP000328092"/>
    </source>
</evidence>
<dbReference type="EMBL" id="CAADFC020000032">
    <property type="protein sequence ID" value="VIO79001.1"/>
    <property type="molecule type" value="Genomic_DNA"/>
</dbReference>
<proteinExistence type="predicted"/>
<gene>
    <name evidence="2" type="ORF">CI1B_76300</name>
</gene>
<protein>
    <recommendedName>
        <fullName evidence="1">Deoxyribonuclease NucA/NucB domain-containing protein</fullName>
    </recommendedName>
</protein>
<comment type="caution">
    <text evidence="2">The sequence shown here is derived from an EMBL/GenBank/DDBJ whole genome shotgun (WGS) entry which is preliminary data.</text>
</comment>
<keyword evidence="3" id="KW-1185">Reference proteome</keyword>
<accession>A0A508TX67</accession>
<evidence type="ECO:0000259" key="1">
    <source>
        <dbReference type="Pfam" id="PF14040"/>
    </source>
</evidence>
<dbReference type="InterPro" id="IPR029476">
    <property type="entry name" value="DNase_NucA_NucB"/>
</dbReference>
<organism evidence="2 3">
    <name type="scientific">Bradyrhizobium ivorense</name>
    <dbReference type="NCBI Taxonomy" id="2511166"/>
    <lineage>
        <taxon>Bacteria</taxon>
        <taxon>Pseudomonadati</taxon>
        <taxon>Pseudomonadota</taxon>
        <taxon>Alphaproteobacteria</taxon>
        <taxon>Hyphomicrobiales</taxon>
        <taxon>Nitrobacteraceae</taxon>
        <taxon>Bradyrhizobium</taxon>
    </lineage>
</organism>
<dbReference type="Pfam" id="PF14040">
    <property type="entry name" value="DNase_NucA_NucB"/>
    <property type="match status" value="1"/>
</dbReference>
<dbReference type="RefSeq" id="WP_139864168.1">
    <property type="nucleotide sequence ID" value="NZ_CAADFC020000032.1"/>
</dbReference>
<reference evidence="2" key="1">
    <citation type="submission" date="2019-02" db="EMBL/GenBank/DDBJ databases">
        <authorList>
            <person name="Pothier F.J."/>
        </authorList>
    </citation>
    <scope>NUCLEOTIDE SEQUENCE</scope>
    <source>
        <strain evidence="2">CI-1B</strain>
    </source>
</reference>
<feature type="domain" description="Deoxyribonuclease NucA/NucB" evidence="1">
    <location>
        <begin position="27"/>
        <end position="123"/>
    </location>
</feature>
<sequence>MSIPIMMITYQSHPNISDNIFDAQMDGAPKVLTYDGTNPMLRRAAMRFNDGEHFGKVPIVKPTSAFFGGAKTDRDEYPFACTLEGGSASRIAHVPYSENRSAGSLMLAFFKRHNLHRGSHFRVQVVGHRRGEVTRPCRVKCNGCASLCR</sequence>